<dbReference type="InterPro" id="IPR012934">
    <property type="entry name" value="Znf_AD"/>
</dbReference>
<keyword evidence="1" id="KW-0863">Zinc-finger</keyword>
<feature type="binding site" evidence="1">
    <location>
        <position position="8"/>
    </location>
    <ligand>
        <name>Zn(2+)</name>
        <dbReference type="ChEBI" id="CHEBI:29105"/>
    </ligand>
</feature>
<proteinExistence type="predicted"/>
<name>A0AAV8WED1_9CUCU</name>
<accession>A0AAV8WED1</accession>
<dbReference type="AlphaFoldDB" id="A0AAV8WED1"/>
<protein>
    <recommendedName>
        <fullName evidence="2">ZAD domain-containing protein</fullName>
    </recommendedName>
</protein>
<sequence length="457" mass="52578">MRQYTMPCRLCLKSDSNPARNIINSTLKCSELSLIDALYWVFGIDVDINDPYSKSICERCENIIRYVGSYRTLYQRNQLLLESKPNFENDGNDPASQLPTTAIRELIKGALGAVDVEPKPLVTHHDMPLFQVNGEVAVEVCKYCSQIFTAKHFLDLHYQNKHTRTVIGEESVIKTSFKKRKKNKYVNKKQGQDIIHNPTVLSRVERLNKLLVQAVPDKPHKIMFDSNNFPNLNFVKQLDKRKIKDYLLGKEVLGETLLSTDSNQLMDACMLKDCLFDNQSHNVLLKANEATVKNELKIVTLPKDTQITMKDLNKLYKWLKLKAFHIPLEEGSFDKTVQENIKALNANMERKQKQGSKFGEKRIGMLEKLDVRKKNKEEILTANQTLSQNMEVTTFEDKSTHKLSDCELSRPETGNHEMAKHKLKILETKGTKKYTSAKLIKKEEKNICVEKRKNTST</sequence>
<feature type="binding site" evidence="1">
    <location>
        <position position="11"/>
    </location>
    <ligand>
        <name>Zn(2+)</name>
        <dbReference type="ChEBI" id="CHEBI:29105"/>
    </ligand>
</feature>
<reference evidence="3 4" key="1">
    <citation type="journal article" date="2023" name="Insect Mol. Biol.">
        <title>Genome sequencing provides insights into the evolution of gene families encoding plant cell wall-degrading enzymes in longhorned beetles.</title>
        <authorList>
            <person name="Shin N.R."/>
            <person name="Okamura Y."/>
            <person name="Kirsch R."/>
            <person name="Pauchet Y."/>
        </authorList>
    </citation>
    <scope>NUCLEOTIDE SEQUENCE [LARGE SCALE GENOMIC DNA]</scope>
    <source>
        <strain evidence="3">EAD_L_NR</strain>
    </source>
</reference>
<feature type="binding site" evidence="1">
    <location>
        <position position="60"/>
    </location>
    <ligand>
        <name>Zn(2+)</name>
        <dbReference type="ChEBI" id="CHEBI:29105"/>
    </ligand>
</feature>
<feature type="domain" description="ZAD" evidence="2">
    <location>
        <begin position="6"/>
        <end position="84"/>
    </location>
</feature>
<evidence type="ECO:0000313" key="3">
    <source>
        <dbReference type="EMBL" id="KAJ8924495.1"/>
    </source>
</evidence>
<keyword evidence="4" id="KW-1185">Reference proteome</keyword>
<evidence type="ECO:0000259" key="2">
    <source>
        <dbReference type="PROSITE" id="PS51915"/>
    </source>
</evidence>
<evidence type="ECO:0000256" key="1">
    <source>
        <dbReference type="PROSITE-ProRule" id="PRU01263"/>
    </source>
</evidence>
<dbReference type="Proteomes" id="UP001159042">
    <property type="component" value="Unassembled WGS sequence"/>
</dbReference>
<organism evidence="3 4">
    <name type="scientific">Exocentrus adspersus</name>
    <dbReference type="NCBI Taxonomy" id="1586481"/>
    <lineage>
        <taxon>Eukaryota</taxon>
        <taxon>Metazoa</taxon>
        <taxon>Ecdysozoa</taxon>
        <taxon>Arthropoda</taxon>
        <taxon>Hexapoda</taxon>
        <taxon>Insecta</taxon>
        <taxon>Pterygota</taxon>
        <taxon>Neoptera</taxon>
        <taxon>Endopterygota</taxon>
        <taxon>Coleoptera</taxon>
        <taxon>Polyphaga</taxon>
        <taxon>Cucujiformia</taxon>
        <taxon>Chrysomeloidea</taxon>
        <taxon>Cerambycidae</taxon>
        <taxon>Lamiinae</taxon>
        <taxon>Acanthocinini</taxon>
        <taxon>Exocentrus</taxon>
    </lineage>
</organism>
<dbReference type="SUPFAM" id="SSF57716">
    <property type="entry name" value="Glucocorticoid receptor-like (DNA-binding domain)"/>
    <property type="match status" value="1"/>
</dbReference>
<keyword evidence="1" id="KW-0862">Zinc</keyword>
<evidence type="ECO:0000313" key="4">
    <source>
        <dbReference type="Proteomes" id="UP001159042"/>
    </source>
</evidence>
<dbReference type="GO" id="GO:0008270">
    <property type="term" value="F:zinc ion binding"/>
    <property type="evidence" value="ECO:0007669"/>
    <property type="project" value="UniProtKB-UniRule"/>
</dbReference>
<dbReference type="Gene3D" id="3.40.1800.20">
    <property type="match status" value="1"/>
</dbReference>
<keyword evidence="1" id="KW-0479">Metal-binding</keyword>
<dbReference type="Pfam" id="PF07776">
    <property type="entry name" value="zf-AD"/>
    <property type="match status" value="1"/>
</dbReference>
<dbReference type="PROSITE" id="PS00028">
    <property type="entry name" value="ZINC_FINGER_C2H2_1"/>
    <property type="match status" value="1"/>
</dbReference>
<dbReference type="EMBL" id="JANEYG010000003">
    <property type="protein sequence ID" value="KAJ8924495.1"/>
    <property type="molecule type" value="Genomic_DNA"/>
</dbReference>
<dbReference type="InterPro" id="IPR013087">
    <property type="entry name" value="Znf_C2H2_type"/>
</dbReference>
<dbReference type="SMART" id="SM00868">
    <property type="entry name" value="zf-AD"/>
    <property type="match status" value="1"/>
</dbReference>
<comment type="caution">
    <text evidence="3">The sequence shown here is derived from an EMBL/GenBank/DDBJ whole genome shotgun (WGS) entry which is preliminary data.</text>
</comment>
<feature type="binding site" evidence="1">
    <location>
        <position position="57"/>
    </location>
    <ligand>
        <name>Zn(2+)</name>
        <dbReference type="ChEBI" id="CHEBI:29105"/>
    </ligand>
</feature>
<dbReference type="PROSITE" id="PS51915">
    <property type="entry name" value="ZAD"/>
    <property type="match status" value="1"/>
</dbReference>
<dbReference type="GO" id="GO:0005634">
    <property type="term" value="C:nucleus"/>
    <property type="evidence" value="ECO:0007669"/>
    <property type="project" value="InterPro"/>
</dbReference>
<gene>
    <name evidence="3" type="ORF">NQ315_007292</name>
</gene>